<dbReference type="GO" id="GO:0005789">
    <property type="term" value="C:endoplasmic reticulum membrane"/>
    <property type="evidence" value="ECO:0007669"/>
    <property type="project" value="UniProtKB-SubCell"/>
</dbReference>
<dbReference type="GO" id="GO:0006621">
    <property type="term" value="P:protein retention in ER lumen"/>
    <property type="evidence" value="ECO:0007669"/>
    <property type="project" value="InterPro"/>
</dbReference>
<dbReference type="Pfam" id="PF00810">
    <property type="entry name" value="ER_lumen_recept"/>
    <property type="match status" value="1"/>
</dbReference>
<evidence type="ECO:0000313" key="12">
    <source>
        <dbReference type="EMBL" id="KZM85957.1"/>
    </source>
</evidence>
<dbReference type="InterPro" id="IPR000316">
    <property type="entry name" value="Metallthion_15"/>
</dbReference>
<keyword evidence="9 11" id="KW-0472">Membrane</keyword>
<feature type="transmembrane region" description="Helical" evidence="11">
    <location>
        <begin position="27"/>
        <end position="52"/>
    </location>
</feature>
<evidence type="ECO:0000256" key="6">
    <source>
        <dbReference type="ARBA" id="ARBA00022892"/>
    </source>
</evidence>
<evidence type="ECO:0000256" key="8">
    <source>
        <dbReference type="ARBA" id="ARBA00022989"/>
    </source>
</evidence>
<evidence type="ECO:0000256" key="9">
    <source>
        <dbReference type="ARBA" id="ARBA00023136"/>
    </source>
</evidence>
<keyword evidence="10" id="KW-0675">Receptor</keyword>
<feature type="transmembrane region" description="Helical" evidence="11">
    <location>
        <begin position="64"/>
        <end position="83"/>
    </location>
</feature>
<evidence type="ECO:0000256" key="4">
    <source>
        <dbReference type="ARBA" id="ARBA00022692"/>
    </source>
</evidence>
<evidence type="ECO:0000256" key="7">
    <source>
        <dbReference type="ARBA" id="ARBA00022927"/>
    </source>
</evidence>
<dbReference type="Pfam" id="PF02068">
    <property type="entry name" value="Metallothio_PEC"/>
    <property type="match status" value="1"/>
</dbReference>
<evidence type="ECO:0000256" key="3">
    <source>
        <dbReference type="ARBA" id="ARBA00022448"/>
    </source>
</evidence>
<dbReference type="PRINTS" id="PR00660">
    <property type="entry name" value="ERLUMENR"/>
</dbReference>
<comment type="similarity">
    <text evidence="2">Belongs to the ERD2 family.</text>
</comment>
<comment type="subcellular location">
    <subcellularLocation>
        <location evidence="1">Endoplasmic reticulum membrane</location>
        <topology evidence="1">Multi-pass membrane protein</topology>
    </subcellularLocation>
</comment>
<protein>
    <recommendedName>
        <fullName evidence="13">ER lumen protein-retaining receptor</fullName>
    </recommendedName>
</protein>
<evidence type="ECO:0000256" key="1">
    <source>
        <dbReference type="ARBA" id="ARBA00004477"/>
    </source>
</evidence>
<dbReference type="GO" id="GO:0046923">
    <property type="term" value="F:ER retention sequence binding"/>
    <property type="evidence" value="ECO:0007669"/>
    <property type="project" value="InterPro"/>
</dbReference>
<dbReference type="EMBL" id="LNRQ01000008">
    <property type="protein sequence ID" value="KZM85957.1"/>
    <property type="molecule type" value="Genomic_DNA"/>
</dbReference>
<gene>
    <name evidence="12" type="ORF">DCAR_026621</name>
</gene>
<dbReference type="Gramene" id="KZM85957">
    <property type="protein sequence ID" value="KZM85957"/>
    <property type="gene ID" value="DCAR_026621"/>
</dbReference>
<feature type="transmembrane region" description="Helical" evidence="11">
    <location>
        <begin position="95"/>
        <end position="116"/>
    </location>
</feature>
<dbReference type="STRING" id="79200.A0A175YRF4"/>
<evidence type="ECO:0000256" key="10">
    <source>
        <dbReference type="ARBA" id="ARBA00023170"/>
    </source>
</evidence>
<evidence type="ECO:0000256" key="2">
    <source>
        <dbReference type="ARBA" id="ARBA00010120"/>
    </source>
</evidence>
<reference evidence="12" key="1">
    <citation type="journal article" date="2016" name="Nat. Genet.">
        <title>A high-quality carrot genome assembly provides new insights into carotenoid accumulation and asterid genome evolution.</title>
        <authorList>
            <person name="Iorizzo M."/>
            <person name="Ellison S."/>
            <person name="Senalik D."/>
            <person name="Zeng P."/>
            <person name="Satapoomin P."/>
            <person name="Huang J."/>
            <person name="Bowman M."/>
            <person name="Iovene M."/>
            <person name="Sanseverino W."/>
            <person name="Cavagnaro P."/>
            <person name="Yildiz M."/>
            <person name="Macko-Podgorni A."/>
            <person name="Moranska E."/>
            <person name="Grzebelus E."/>
            <person name="Grzebelus D."/>
            <person name="Ashrafi H."/>
            <person name="Zheng Z."/>
            <person name="Cheng S."/>
            <person name="Spooner D."/>
            <person name="Van Deynze A."/>
            <person name="Simon P."/>
        </authorList>
    </citation>
    <scope>NUCLEOTIDE SEQUENCE [LARGE SCALE GENOMIC DNA]</scope>
    <source>
        <tissue evidence="12">Leaf</tissue>
    </source>
</reference>
<keyword evidence="8 11" id="KW-1133">Transmembrane helix</keyword>
<dbReference type="PANTHER" id="PTHR10585">
    <property type="entry name" value="ER LUMEN PROTEIN RETAINING RECEPTOR"/>
    <property type="match status" value="1"/>
</dbReference>
<accession>A0A175YRF4</accession>
<evidence type="ECO:0000256" key="11">
    <source>
        <dbReference type="SAM" id="Phobius"/>
    </source>
</evidence>
<dbReference type="InterPro" id="IPR000133">
    <property type="entry name" value="ER_ret_rcpt"/>
</dbReference>
<organism evidence="12">
    <name type="scientific">Daucus carota subsp. sativus</name>
    <name type="common">Carrot</name>
    <dbReference type="NCBI Taxonomy" id="79200"/>
    <lineage>
        <taxon>Eukaryota</taxon>
        <taxon>Viridiplantae</taxon>
        <taxon>Streptophyta</taxon>
        <taxon>Embryophyta</taxon>
        <taxon>Tracheophyta</taxon>
        <taxon>Spermatophyta</taxon>
        <taxon>Magnoliopsida</taxon>
        <taxon>eudicotyledons</taxon>
        <taxon>Gunneridae</taxon>
        <taxon>Pentapetalae</taxon>
        <taxon>asterids</taxon>
        <taxon>campanulids</taxon>
        <taxon>Apiales</taxon>
        <taxon>Apiaceae</taxon>
        <taxon>Apioideae</taxon>
        <taxon>Scandiceae</taxon>
        <taxon>Daucinae</taxon>
        <taxon>Daucus</taxon>
        <taxon>Daucus sect. Daucus</taxon>
    </lineage>
</organism>
<keyword evidence="3" id="KW-0813">Transport</keyword>
<dbReference type="GO" id="GO:0016192">
    <property type="term" value="P:vesicle-mediated transport"/>
    <property type="evidence" value="ECO:0007669"/>
    <property type="project" value="UniProtKB-KW"/>
</dbReference>
<dbReference type="GO" id="GO:0008270">
    <property type="term" value="F:zinc ion binding"/>
    <property type="evidence" value="ECO:0007669"/>
    <property type="project" value="InterPro"/>
</dbReference>
<dbReference type="AlphaFoldDB" id="A0A175YRF4"/>
<dbReference type="GO" id="GO:0015031">
    <property type="term" value="P:protein transport"/>
    <property type="evidence" value="ECO:0007669"/>
    <property type="project" value="UniProtKB-KW"/>
</dbReference>
<keyword evidence="4 11" id="KW-0812">Transmembrane</keyword>
<evidence type="ECO:0008006" key="13">
    <source>
        <dbReference type="Google" id="ProtNLM"/>
    </source>
</evidence>
<comment type="caution">
    <text evidence="12">The sequence shown here is derived from an EMBL/GenBank/DDBJ whole genome shotgun (WGS) entry which is preliminary data.</text>
</comment>
<keyword evidence="5" id="KW-0256">Endoplasmic reticulum</keyword>
<keyword evidence="6" id="KW-0931">ER-Golgi transport</keyword>
<name>A0A175YRF4_DAUCS</name>
<proteinExistence type="inferred from homology"/>
<sequence>MAVHFNTVVGLIKVLNTCIILFDRLNIIAASAMVMWAFSVYLEAIAILPQLVLVQRTRNNENLIGQYVFLLGAYRAFYILNWIYRYFTEPHFVDWIRWISGLIELSLYAGIFYYYFRSDSCGCPTPCPGGEGCRFDTASSGDIEHKQCSCGSHCACNPCSCSSAVTGGSGKAFCKCGDSCTCATCASVT</sequence>
<keyword evidence="7" id="KW-0653">Protein transport</keyword>
<evidence type="ECO:0000256" key="5">
    <source>
        <dbReference type="ARBA" id="ARBA00022824"/>
    </source>
</evidence>